<evidence type="ECO:0000313" key="2">
    <source>
        <dbReference type="Proteomes" id="UP000007875"/>
    </source>
</evidence>
<dbReference type="HOGENOM" id="CLU_1717321_0_0_1"/>
<reference evidence="1" key="3">
    <citation type="submission" date="2025-09" db="UniProtKB">
        <authorList>
            <consortium name="Ensembl"/>
        </authorList>
    </citation>
    <scope>IDENTIFICATION</scope>
</reference>
<dbReference type="InParanoid" id="H2Z0J9"/>
<dbReference type="Ensembl" id="ENSCSAVT00000011242.1">
    <property type="protein sequence ID" value="ENSCSAVP00000011111.1"/>
    <property type="gene ID" value="ENSCSAVG00000006496.1"/>
</dbReference>
<reference evidence="1" key="2">
    <citation type="submission" date="2025-08" db="UniProtKB">
        <authorList>
            <consortium name="Ensembl"/>
        </authorList>
    </citation>
    <scope>IDENTIFICATION</scope>
</reference>
<evidence type="ECO:0000313" key="1">
    <source>
        <dbReference type="Ensembl" id="ENSCSAVP00000011111.1"/>
    </source>
</evidence>
<dbReference type="Proteomes" id="UP000007875">
    <property type="component" value="Unassembled WGS sequence"/>
</dbReference>
<accession>H2Z0J9</accession>
<protein>
    <submittedName>
        <fullName evidence="1">Uncharacterized protein</fullName>
    </submittedName>
</protein>
<organism evidence="1 2">
    <name type="scientific">Ciona savignyi</name>
    <name type="common">Pacific transparent sea squirt</name>
    <dbReference type="NCBI Taxonomy" id="51511"/>
    <lineage>
        <taxon>Eukaryota</taxon>
        <taxon>Metazoa</taxon>
        <taxon>Chordata</taxon>
        <taxon>Tunicata</taxon>
        <taxon>Ascidiacea</taxon>
        <taxon>Phlebobranchia</taxon>
        <taxon>Cionidae</taxon>
        <taxon>Ciona</taxon>
    </lineage>
</organism>
<name>H2Z0J9_CIOSA</name>
<reference evidence="2" key="1">
    <citation type="submission" date="2003-08" db="EMBL/GenBank/DDBJ databases">
        <authorList>
            <person name="Birren B."/>
            <person name="Nusbaum C."/>
            <person name="Abebe A."/>
            <person name="Abouelleil A."/>
            <person name="Adekoya E."/>
            <person name="Ait-zahra M."/>
            <person name="Allen N."/>
            <person name="Allen T."/>
            <person name="An P."/>
            <person name="Anderson M."/>
            <person name="Anderson S."/>
            <person name="Arachchi H."/>
            <person name="Armbruster J."/>
            <person name="Bachantsang P."/>
            <person name="Baldwin J."/>
            <person name="Barry A."/>
            <person name="Bayul T."/>
            <person name="Blitshsteyn B."/>
            <person name="Bloom T."/>
            <person name="Blye J."/>
            <person name="Boguslavskiy L."/>
            <person name="Borowsky M."/>
            <person name="Boukhgalter B."/>
            <person name="Brunache A."/>
            <person name="Butler J."/>
            <person name="Calixte N."/>
            <person name="Calvo S."/>
            <person name="Camarata J."/>
            <person name="Campo K."/>
            <person name="Chang J."/>
            <person name="Cheshatsang Y."/>
            <person name="Citroen M."/>
            <person name="Collymore A."/>
            <person name="Considine T."/>
            <person name="Cook A."/>
            <person name="Cooke P."/>
            <person name="Corum B."/>
            <person name="Cuomo C."/>
            <person name="David R."/>
            <person name="Dawoe T."/>
            <person name="Degray S."/>
            <person name="Dodge S."/>
            <person name="Dooley K."/>
            <person name="Dorje P."/>
            <person name="Dorjee K."/>
            <person name="Dorris L."/>
            <person name="Duffey N."/>
            <person name="Dupes A."/>
            <person name="Elkins T."/>
            <person name="Engels R."/>
            <person name="Erickson J."/>
            <person name="Farina A."/>
            <person name="Faro S."/>
            <person name="Ferreira P."/>
            <person name="Fischer H."/>
            <person name="Fitzgerald M."/>
            <person name="Foley K."/>
            <person name="Gage D."/>
            <person name="Galagan J."/>
            <person name="Gearin G."/>
            <person name="Gnerre S."/>
            <person name="Gnirke A."/>
            <person name="Goyette A."/>
            <person name="Graham J."/>
            <person name="Grandbois E."/>
            <person name="Gyaltsen K."/>
            <person name="Hafez N."/>
            <person name="Hagopian D."/>
            <person name="Hagos B."/>
            <person name="Hall J."/>
            <person name="Hatcher B."/>
            <person name="Heller A."/>
            <person name="Higgins H."/>
            <person name="Honan T."/>
            <person name="Horn A."/>
            <person name="Houde N."/>
            <person name="Hughes L."/>
            <person name="Hulme W."/>
            <person name="Husby E."/>
            <person name="Iliev I."/>
            <person name="Jaffe D."/>
            <person name="Jones C."/>
            <person name="Kamal M."/>
            <person name="Kamat A."/>
            <person name="Kamvysselis M."/>
            <person name="Karlsson E."/>
            <person name="Kells C."/>
            <person name="Kieu A."/>
            <person name="Kisner P."/>
            <person name="Kodira C."/>
            <person name="Kulbokas E."/>
            <person name="Labutti K."/>
            <person name="Lama D."/>
            <person name="Landers T."/>
            <person name="Leger J."/>
            <person name="Levine S."/>
            <person name="Lewis D."/>
            <person name="Lewis T."/>
            <person name="Lindblad-toh K."/>
            <person name="Liu X."/>
            <person name="Lokyitsang T."/>
            <person name="Lokyitsang Y."/>
            <person name="Lucien O."/>
            <person name="Lui A."/>
            <person name="Ma L.J."/>
            <person name="Mabbitt R."/>
            <person name="Macdonald J."/>
            <person name="Maclean C."/>
            <person name="Major J."/>
            <person name="Manning J."/>
            <person name="Marabella R."/>
            <person name="Maru K."/>
            <person name="Matthews C."/>
            <person name="Mauceli E."/>
            <person name="Mccarthy M."/>
            <person name="Mcdonough S."/>
            <person name="Mcghee T."/>
            <person name="Meldrim J."/>
            <person name="Meneus L."/>
            <person name="Mesirov J."/>
            <person name="Mihalev A."/>
            <person name="Mihova T."/>
            <person name="Mikkelsen T."/>
            <person name="Mlenga V."/>
            <person name="Moru K."/>
            <person name="Mozes J."/>
            <person name="Mulrain L."/>
            <person name="Munson G."/>
            <person name="Naylor J."/>
            <person name="Newes C."/>
            <person name="Nguyen C."/>
            <person name="Nguyen N."/>
            <person name="Nguyen T."/>
            <person name="Nicol R."/>
            <person name="Nielsen C."/>
            <person name="Nizzari M."/>
            <person name="Norbu C."/>
            <person name="Norbu N."/>
            <person name="O'donnell P."/>
            <person name="Okoawo O."/>
            <person name="O'leary S."/>
            <person name="Omotosho B."/>
            <person name="O'neill K."/>
            <person name="Osman S."/>
            <person name="Parker S."/>
            <person name="Perrin D."/>
            <person name="Phunkhang P."/>
            <person name="Piqani B."/>
            <person name="Purcell S."/>
            <person name="Rachupka T."/>
            <person name="Ramasamy U."/>
            <person name="Rameau R."/>
            <person name="Ray V."/>
            <person name="Raymond C."/>
            <person name="Retta R."/>
            <person name="Richardson S."/>
            <person name="Rise C."/>
            <person name="Rodriguez J."/>
            <person name="Rogers J."/>
            <person name="Rogov P."/>
            <person name="Rutman M."/>
            <person name="Schupbach R."/>
            <person name="Seaman C."/>
            <person name="Settipalli S."/>
            <person name="Sharpe T."/>
            <person name="Sheridan J."/>
            <person name="Sherpa N."/>
            <person name="Shi J."/>
            <person name="Smirnov S."/>
            <person name="Smith C."/>
            <person name="Sougnez C."/>
            <person name="Spencer B."/>
            <person name="Stalker J."/>
            <person name="Stange-thomann N."/>
            <person name="Stavropoulos S."/>
            <person name="Stetson K."/>
            <person name="Stone C."/>
            <person name="Stone S."/>
            <person name="Stubbs M."/>
            <person name="Talamas J."/>
            <person name="Tchuinga P."/>
            <person name="Tenzing P."/>
            <person name="Tesfaye S."/>
            <person name="Theodore J."/>
            <person name="Thoulutsang Y."/>
            <person name="Topham K."/>
            <person name="Towey S."/>
            <person name="Tsamla T."/>
            <person name="Tsomo N."/>
            <person name="Vallee D."/>
            <person name="Vassiliev H."/>
            <person name="Venkataraman V."/>
            <person name="Vinson J."/>
            <person name="Vo A."/>
            <person name="Wade C."/>
            <person name="Wang S."/>
            <person name="Wangchuk T."/>
            <person name="Wangdi T."/>
            <person name="Whittaker C."/>
            <person name="Wilkinson J."/>
            <person name="Wu Y."/>
            <person name="Wyman D."/>
            <person name="Yadav S."/>
            <person name="Yang S."/>
            <person name="Yang X."/>
            <person name="Yeager S."/>
            <person name="Yee E."/>
            <person name="Young G."/>
            <person name="Zainoun J."/>
            <person name="Zembeck L."/>
            <person name="Zimmer A."/>
            <person name="Zody M."/>
            <person name="Lander E."/>
        </authorList>
    </citation>
    <scope>NUCLEOTIDE SEQUENCE [LARGE SCALE GENOMIC DNA]</scope>
</reference>
<proteinExistence type="predicted"/>
<sequence>MPRLLLPREYTKSVKDEVNSCCYPDEVCCNHYICECRVCNFDGKVYQVGDKWTKDCFNYECTDTVDETDPNKCYLSTKVVVPCTDPKPECTDCYVSYLKQPRVVPDFCCEIWDCEPEKYCYKDGEKIANGTEWYAYDEDENGCIKRRCYVSDE</sequence>
<dbReference type="AlphaFoldDB" id="H2Z0J9"/>
<keyword evidence="2" id="KW-1185">Reference proteome</keyword>